<keyword evidence="1" id="KW-1133">Transmembrane helix</keyword>
<dbReference type="RefSeq" id="WP_380579879.1">
    <property type="nucleotide sequence ID" value="NZ_JBHSQJ010000012.1"/>
</dbReference>
<sequence length="66" mass="6848">MRYAVVAVVLAAVCAIEWVTSPTVLAALTIVVPTVILAAVAVLAVRPLGDEDEAVGNRRLPAPARQ</sequence>
<dbReference type="EMBL" id="JBHSQJ010000012">
    <property type="protein sequence ID" value="MFC5906458.1"/>
    <property type="molecule type" value="Genomic_DNA"/>
</dbReference>
<accession>A0ABW1FX04</accession>
<gene>
    <name evidence="2" type="ORF">ACFP3V_04395</name>
</gene>
<evidence type="ECO:0008006" key="4">
    <source>
        <dbReference type="Google" id="ProtNLM"/>
    </source>
</evidence>
<evidence type="ECO:0000313" key="3">
    <source>
        <dbReference type="Proteomes" id="UP001596174"/>
    </source>
</evidence>
<evidence type="ECO:0000256" key="1">
    <source>
        <dbReference type="SAM" id="Phobius"/>
    </source>
</evidence>
<proteinExistence type="predicted"/>
<dbReference type="Proteomes" id="UP001596174">
    <property type="component" value="Unassembled WGS sequence"/>
</dbReference>
<evidence type="ECO:0000313" key="2">
    <source>
        <dbReference type="EMBL" id="MFC5906458.1"/>
    </source>
</evidence>
<keyword evidence="1" id="KW-0472">Membrane</keyword>
<keyword evidence="1" id="KW-0812">Transmembrane</keyword>
<name>A0ABW1FX04_9ACTN</name>
<organism evidence="2 3">
    <name type="scientific">Streptacidiphilus monticola</name>
    <dbReference type="NCBI Taxonomy" id="2161674"/>
    <lineage>
        <taxon>Bacteria</taxon>
        <taxon>Bacillati</taxon>
        <taxon>Actinomycetota</taxon>
        <taxon>Actinomycetes</taxon>
        <taxon>Kitasatosporales</taxon>
        <taxon>Streptomycetaceae</taxon>
        <taxon>Streptacidiphilus</taxon>
    </lineage>
</organism>
<comment type="caution">
    <text evidence="2">The sequence shown here is derived from an EMBL/GenBank/DDBJ whole genome shotgun (WGS) entry which is preliminary data.</text>
</comment>
<protein>
    <recommendedName>
        <fullName evidence="4">DUF3099 domain-containing protein</fullName>
    </recommendedName>
</protein>
<keyword evidence="3" id="KW-1185">Reference proteome</keyword>
<reference evidence="3" key="1">
    <citation type="journal article" date="2019" name="Int. J. Syst. Evol. Microbiol.">
        <title>The Global Catalogue of Microorganisms (GCM) 10K type strain sequencing project: providing services to taxonomists for standard genome sequencing and annotation.</title>
        <authorList>
            <consortium name="The Broad Institute Genomics Platform"/>
            <consortium name="The Broad Institute Genome Sequencing Center for Infectious Disease"/>
            <person name="Wu L."/>
            <person name="Ma J."/>
        </authorList>
    </citation>
    <scope>NUCLEOTIDE SEQUENCE [LARGE SCALE GENOMIC DNA]</scope>
    <source>
        <strain evidence="3">JCM 4816</strain>
    </source>
</reference>
<feature type="transmembrane region" description="Helical" evidence="1">
    <location>
        <begin position="25"/>
        <end position="45"/>
    </location>
</feature>